<dbReference type="Pfam" id="PF05904">
    <property type="entry name" value="DUF863"/>
    <property type="match status" value="2"/>
</dbReference>
<organism evidence="2 3">
    <name type="scientific">Musa balbisiana</name>
    <name type="common">Banana</name>
    <dbReference type="NCBI Taxonomy" id="52838"/>
    <lineage>
        <taxon>Eukaryota</taxon>
        <taxon>Viridiplantae</taxon>
        <taxon>Streptophyta</taxon>
        <taxon>Embryophyta</taxon>
        <taxon>Tracheophyta</taxon>
        <taxon>Spermatophyta</taxon>
        <taxon>Magnoliopsida</taxon>
        <taxon>Liliopsida</taxon>
        <taxon>Zingiberales</taxon>
        <taxon>Musaceae</taxon>
        <taxon>Musa</taxon>
    </lineage>
</organism>
<feature type="region of interest" description="Disordered" evidence="1">
    <location>
        <begin position="1060"/>
        <end position="1083"/>
    </location>
</feature>
<gene>
    <name evidence="2" type="ORF">C4D60_Mb05t01490</name>
</gene>
<evidence type="ECO:0000256" key="1">
    <source>
        <dbReference type="SAM" id="MobiDB-lite"/>
    </source>
</evidence>
<feature type="region of interest" description="Disordered" evidence="1">
    <location>
        <begin position="1122"/>
        <end position="1143"/>
    </location>
</feature>
<dbReference type="InterPro" id="IPR008581">
    <property type="entry name" value="DUF863_pln"/>
</dbReference>
<comment type="caution">
    <text evidence="2">The sequence shown here is derived from an EMBL/GenBank/DDBJ whole genome shotgun (WGS) entry which is preliminary data.</text>
</comment>
<name>A0A4S8JSZ7_MUSBA</name>
<sequence>MLAATWIFDVLRPDAEFATAIFARWMRGRGMVMKLQGKYYLPGYNSMWEIKEDARSSWSWYFQDKKFSEHLYNNHVPKLVDGCSEHDKGMIRRTMLEHEAIFRKQVYELHRLYRIQKDLMNQFQTRGYYGSFTPAEASHSNSFSSQMQSECTEKILQISHLPLGNSGDGKTPFAGTERSHFSFSREGNIRSDYFPSLNGASRKDTEALEYKPLKKRRFNLQLPADVCIDTEDTDGSVQTKIVESSHSASIFKNGNCSLYSENDLKLTLGSDHKEEYQILNSPTQFGISACSAVDLNKPIKEICYETPAKSASIQLLGLETHSNRNQEHLLSLRSKTNFIERHVNQQTTSDLLHKDVLTKREWPLFNHESANKGSTVDSFSQTFYDDNVSTSSETLQSNTKKCQEFSLFNHNNQETWSRQEPIHNIQASLRVPHITCSNLSLVSTSTPSTMTTPKADLISSASSFVSSWIKPAISISNRQTMVQALPFFSVSSNLPNGSLSSKIDAQVPVTCQKWKNSKSLSTSLGSDIRVPHANGYHHGLHLESSSELHTEIAVCKPDKIDDANRDLRYHLPENYTKHFSSRDLNTHLDLNQVFPSDVEDKITFRQDRVICDVNDKVPEDPSSFRNKASYNEAVDLRKYDSRADFCFSNGHRQLISSSNVVVPGGERNEGKELDFSLCTMPEVTSASQFKHYKVQGNEVSDNNGTRILGFPLHNTTQQDSISASLRRMGKHLSGNTIKKNGNMIINDLSCDIQVLNSQDNIHIGDSITKICGGNNRENFRNHIRPNAEFACRDEIVVQSSYAKSSVGAKIASNIDSEANISQAQMAMIKKHKHIPSSKKDGLEEKDYSSFTLVRLAAENLVAISIGCRGHPDDTNSHPSSLPQFDTLCWFACRDEIVVQSSYAKSSVGAKIASNIDSEANISQAQMAMIKKHKHIPSSKKDGLEEKDYSSFTLVRLAAENLVAISIGCRGHPDDTNSHPSSLPQFDTLCWFADVVASCSAENLRLLGDGGDGGAQSSDDDGLDIFEAMTLKLQEIKVDQCWSRSKELEIKDEHEGKQDVGAASLLFAKPRRGQARKRRQRQRDFQKDILPGLASLSRHEVTEDLQIIGGMMKASGRPWQTGLTRQNIGQSGINSQTNRRKQPRRLSITFEEIGVSSLPPSQPSNSEITIDKVGMIGWGRTTRRCRRQRCLPVSLATH</sequence>
<dbReference type="Proteomes" id="UP000317650">
    <property type="component" value="Chromosome 5"/>
</dbReference>
<proteinExistence type="predicted"/>
<accession>A0A4S8JSZ7</accession>
<reference evidence="2 3" key="1">
    <citation type="journal article" date="2019" name="Nat. Plants">
        <title>Genome sequencing of Musa balbisiana reveals subgenome evolution and function divergence in polyploid bananas.</title>
        <authorList>
            <person name="Yao X."/>
        </authorList>
    </citation>
    <scope>NUCLEOTIDE SEQUENCE [LARGE SCALE GENOMIC DNA]</scope>
    <source>
        <strain evidence="3">cv. DH-PKW</strain>
        <tissue evidence="2">Leaves</tissue>
    </source>
</reference>
<dbReference type="PANTHER" id="PTHR33167:SF4">
    <property type="entry name" value="TRANSCRIPTION FACTOR, PUTATIVE (DUF863)-RELATED"/>
    <property type="match status" value="1"/>
</dbReference>
<evidence type="ECO:0000313" key="2">
    <source>
        <dbReference type="EMBL" id="THU65233.1"/>
    </source>
</evidence>
<protein>
    <submittedName>
        <fullName evidence="2">Uncharacterized protein</fullName>
    </submittedName>
</protein>
<feature type="compositionally biased region" description="Basic residues" evidence="1">
    <location>
        <begin position="1068"/>
        <end position="1080"/>
    </location>
</feature>
<dbReference type="EMBL" id="PYDT01000003">
    <property type="protein sequence ID" value="THU65233.1"/>
    <property type="molecule type" value="Genomic_DNA"/>
</dbReference>
<keyword evidence="3" id="KW-1185">Reference proteome</keyword>
<dbReference type="AlphaFoldDB" id="A0A4S8JSZ7"/>
<evidence type="ECO:0000313" key="3">
    <source>
        <dbReference type="Proteomes" id="UP000317650"/>
    </source>
</evidence>
<dbReference type="PANTHER" id="PTHR33167">
    <property type="entry name" value="TRANSCRIPTION FACTOR, PUTATIVE (DUF863)-RELATED"/>
    <property type="match status" value="1"/>
</dbReference>
<feature type="compositionally biased region" description="Polar residues" evidence="1">
    <location>
        <begin position="1122"/>
        <end position="1136"/>
    </location>
</feature>